<dbReference type="Proteomes" id="UP001365542">
    <property type="component" value="Unassembled WGS sequence"/>
</dbReference>
<protein>
    <submittedName>
        <fullName evidence="2">Uncharacterized protein</fullName>
    </submittedName>
</protein>
<dbReference type="PANTHER" id="PTHR42047:SF1">
    <property type="entry name" value="PROTEIN, PUTATIVE (AFU_ORTHOLOGUE AFUA_6G03560)-RELATED"/>
    <property type="match status" value="1"/>
</dbReference>
<evidence type="ECO:0000313" key="2">
    <source>
        <dbReference type="EMBL" id="KAK6537205.1"/>
    </source>
</evidence>
<keyword evidence="3" id="KW-1185">Reference proteome</keyword>
<dbReference type="PANTHER" id="PTHR42047">
    <property type="entry name" value="PROTEIN, PUTATIVE (AFU_ORTHOLOGUE AFUA_6G03560)-RELATED"/>
    <property type="match status" value="1"/>
</dbReference>
<name>A0AAV9X570_9PEZI</name>
<feature type="signal peptide" evidence="1">
    <location>
        <begin position="1"/>
        <end position="18"/>
    </location>
</feature>
<comment type="caution">
    <text evidence="2">The sequence shown here is derived from an EMBL/GenBank/DDBJ whole genome shotgun (WGS) entry which is preliminary data.</text>
</comment>
<reference evidence="2 3" key="1">
    <citation type="submission" date="2019-10" db="EMBL/GenBank/DDBJ databases">
        <authorList>
            <person name="Palmer J.M."/>
        </authorList>
    </citation>
    <scope>NUCLEOTIDE SEQUENCE [LARGE SCALE GENOMIC DNA]</scope>
    <source>
        <strain evidence="2 3">TWF694</strain>
    </source>
</reference>
<sequence>MVFFKAAVAASLLAAASAQPIATLPGVPVVNGYGLSPLPPQNINGQEIHASNGEFWVGKPTTTLCPVDEKLCPKPGNKTAFTVLPDGTMWMDTVVPGGQQLFVTPKGVVSYTKPHSAAMPQGYVSNGFRIVISGGGLLVIPPGSWKICPDSKGRYQLFMESHGKTLRNEDVPSGNAEHCLLTHVQSQALPGFGTSAYEYL</sequence>
<evidence type="ECO:0000256" key="1">
    <source>
        <dbReference type="SAM" id="SignalP"/>
    </source>
</evidence>
<dbReference type="EMBL" id="JAVHJO010000009">
    <property type="protein sequence ID" value="KAK6537205.1"/>
    <property type="molecule type" value="Genomic_DNA"/>
</dbReference>
<dbReference type="AlphaFoldDB" id="A0AAV9X570"/>
<gene>
    <name evidence="2" type="ORF">TWF694_011402</name>
</gene>
<dbReference type="InterPro" id="IPR052820">
    <property type="entry name" value="PhiA_domain"/>
</dbReference>
<feature type="chain" id="PRO_5043821780" evidence="1">
    <location>
        <begin position="19"/>
        <end position="200"/>
    </location>
</feature>
<proteinExistence type="predicted"/>
<organism evidence="2 3">
    <name type="scientific">Orbilia ellipsospora</name>
    <dbReference type="NCBI Taxonomy" id="2528407"/>
    <lineage>
        <taxon>Eukaryota</taxon>
        <taxon>Fungi</taxon>
        <taxon>Dikarya</taxon>
        <taxon>Ascomycota</taxon>
        <taxon>Pezizomycotina</taxon>
        <taxon>Orbiliomycetes</taxon>
        <taxon>Orbiliales</taxon>
        <taxon>Orbiliaceae</taxon>
        <taxon>Orbilia</taxon>
    </lineage>
</organism>
<evidence type="ECO:0000313" key="3">
    <source>
        <dbReference type="Proteomes" id="UP001365542"/>
    </source>
</evidence>
<keyword evidence="1" id="KW-0732">Signal</keyword>
<accession>A0AAV9X570</accession>